<keyword evidence="1" id="KW-1133">Transmembrane helix</keyword>
<keyword evidence="4" id="KW-1185">Reference proteome</keyword>
<proteinExistence type="predicted"/>
<dbReference type="EMBL" id="VWOJ01000002">
    <property type="protein sequence ID" value="KAA5803390.1"/>
    <property type="molecule type" value="Genomic_DNA"/>
</dbReference>
<keyword evidence="1" id="KW-0472">Membrane</keyword>
<feature type="transmembrane region" description="Helical" evidence="1">
    <location>
        <begin position="68"/>
        <end position="89"/>
    </location>
</feature>
<comment type="caution">
    <text evidence="3">The sequence shown here is derived from an EMBL/GenBank/DDBJ whole genome shotgun (WGS) entry which is preliminary data.</text>
</comment>
<protein>
    <submittedName>
        <fullName evidence="3">Pilus assembly protein CpaA</fullName>
    </submittedName>
</protein>
<evidence type="ECO:0000313" key="3">
    <source>
        <dbReference type="EMBL" id="KAA5803390.1"/>
    </source>
</evidence>
<evidence type="ECO:0000259" key="2">
    <source>
        <dbReference type="Pfam" id="PF01478"/>
    </source>
</evidence>
<feature type="domain" description="Prepilin type IV endopeptidase peptidase" evidence="2">
    <location>
        <begin position="22"/>
        <end position="125"/>
    </location>
</feature>
<dbReference type="Pfam" id="PF01478">
    <property type="entry name" value="Peptidase_A24"/>
    <property type="match status" value="1"/>
</dbReference>
<dbReference type="AlphaFoldDB" id="A0A5M6ZGH2"/>
<dbReference type="GO" id="GO:0004190">
    <property type="term" value="F:aspartic-type endopeptidase activity"/>
    <property type="evidence" value="ECO:0007669"/>
    <property type="project" value="InterPro"/>
</dbReference>
<feature type="transmembrane region" description="Helical" evidence="1">
    <location>
        <begin position="109"/>
        <end position="130"/>
    </location>
</feature>
<feature type="transmembrane region" description="Helical" evidence="1">
    <location>
        <begin position="38"/>
        <end position="61"/>
    </location>
</feature>
<feature type="transmembrane region" description="Helical" evidence="1">
    <location>
        <begin position="12"/>
        <end position="32"/>
    </location>
</feature>
<dbReference type="Gene3D" id="1.20.120.1220">
    <property type="match status" value="1"/>
</dbReference>
<accession>A0A5M6ZGH2</accession>
<sequence>MKAVSDALPGATLMTAQILLLALAGLMLAAAWTDATRFLIPNWISGALIVLWIPAAFALGYGWTGAGLALLTGFAVLAAGLALWAPGWLGGGDVKLLAAGALWFGWPDAVAFLVWSMLAGGVLAVALVLARRIAPTIPQMAGRLTGTALAPGAPAPYGIAIAAGALIALPRSQIFMALGL</sequence>
<reference evidence="3 4" key="1">
    <citation type="submission" date="2019-09" db="EMBL/GenBank/DDBJ databases">
        <authorList>
            <person name="Kevbrin V."/>
            <person name="Grouzdev D.S."/>
        </authorList>
    </citation>
    <scope>NUCLEOTIDE SEQUENCE [LARGE SCALE GENOMIC DNA]</scope>
    <source>
        <strain evidence="3 4">G-192</strain>
    </source>
</reference>
<evidence type="ECO:0000313" key="4">
    <source>
        <dbReference type="Proteomes" id="UP000325122"/>
    </source>
</evidence>
<keyword evidence="1" id="KW-0812">Transmembrane</keyword>
<name>A0A5M6ZGH2_9PROT</name>
<dbReference type="InterPro" id="IPR000045">
    <property type="entry name" value="Prepilin_IV_endopep_pep"/>
</dbReference>
<gene>
    <name evidence="3" type="ORF">F1654_06160</name>
</gene>
<organism evidence="3 4">
    <name type="scientific">Alkalicaulis satelles</name>
    <dbReference type="NCBI Taxonomy" id="2609175"/>
    <lineage>
        <taxon>Bacteria</taxon>
        <taxon>Pseudomonadati</taxon>
        <taxon>Pseudomonadota</taxon>
        <taxon>Alphaproteobacteria</taxon>
        <taxon>Maricaulales</taxon>
        <taxon>Maricaulaceae</taxon>
        <taxon>Alkalicaulis</taxon>
    </lineage>
</organism>
<evidence type="ECO:0000256" key="1">
    <source>
        <dbReference type="SAM" id="Phobius"/>
    </source>
</evidence>
<dbReference type="Proteomes" id="UP000325122">
    <property type="component" value="Unassembled WGS sequence"/>
</dbReference>
<dbReference type="GO" id="GO:0016020">
    <property type="term" value="C:membrane"/>
    <property type="evidence" value="ECO:0007669"/>
    <property type="project" value="InterPro"/>
</dbReference>